<dbReference type="EMBL" id="JAQOMS010000002">
    <property type="protein sequence ID" value="MDC2888522.1"/>
    <property type="molecule type" value="Genomic_DNA"/>
</dbReference>
<dbReference type="Proteomes" id="UP001528411">
    <property type="component" value="Unassembled WGS sequence"/>
</dbReference>
<evidence type="ECO:0000313" key="7">
    <source>
        <dbReference type="Proteomes" id="UP001528411"/>
    </source>
</evidence>
<evidence type="ECO:0000256" key="4">
    <source>
        <dbReference type="ARBA" id="ARBA00023136"/>
    </source>
</evidence>
<evidence type="ECO:0000256" key="1">
    <source>
        <dbReference type="ARBA" id="ARBA00004141"/>
    </source>
</evidence>
<keyword evidence="3 5" id="KW-1133">Transmembrane helix</keyword>
<comment type="subcellular location">
    <subcellularLocation>
        <location evidence="1">Membrane</location>
        <topology evidence="1">Multi-pass membrane protein</topology>
    </subcellularLocation>
</comment>
<keyword evidence="4 5" id="KW-0472">Membrane</keyword>
<accession>A0ABT5FAG2</accession>
<evidence type="ECO:0000256" key="5">
    <source>
        <dbReference type="SAM" id="Phobius"/>
    </source>
</evidence>
<feature type="transmembrane region" description="Helical" evidence="5">
    <location>
        <begin position="69"/>
        <end position="87"/>
    </location>
</feature>
<feature type="transmembrane region" description="Helical" evidence="5">
    <location>
        <begin position="93"/>
        <end position="110"/>
    </location>
</feature>
<dbReference type="RefSeq" id="WP_215963696.1">
    <property type="nucleotide sequence ID" value="NZ_JAQOMS010000002.1"/>
</dbReference>
<name>A0ABT5FAG2_9GAMM</name>
<protein>
    <submittedName>
        <fullName evidence="6">DoxX family protein</fullName>
    </submittedName>
</protein>
<evidence type="ECO:0000313" key="6">
    <source>
        <dbReference type="EMBL" id="MDC2888522.1"/>
    </source>
</evidence>
<sequence>MNKLKITLSWLPFVLLGLSMIMAGAAKLAGVPELHVSFAKMGLPEWFGYFIGLAELLAGLAMFIRKWTALAATGLIPIMIGATYYHIAYEVPSAVPSIVFIALAIYAVIARKRNAIWYPI</sequence>
<organism evidence="6 7">
    <name type="scientific">Psychrosphaera algicola</name>
    <dbReference type="NCBI Taxonomy" id="3023714"/>
    <lineage>
        <taxon>Bacteria</taxon>
        <taxon>Pseudomonadati</taxon>
        <taxon>Pseudomonadota</taxon>
        <taxon>Gammaproteobacteria</taxon>
        <taxon>Alteromonadales</taxon>
        <taxon>Pseudoalteromonadaceae</taxon>
        <taxon>Psychrosphaera</taxon>
    </lineage>
</organism>
<evidence type="ECO:0000256" key="3">
    <source>
        <dbReference type="ARBA" id="ARBA00022989"/>
    </source>
</evidence>
<gene>
    <name evidence="6" type="ORF">PN838_06850</name>
</gene>
<dbReference type="Pfam" id="PF13564">
    <property type="entry name" value="DoxX_2"/>
    <property type="match status" value="1"/>
</dbReference>
<evidence type="ECO:0000256" key="2">
    <source>
        <dbReference type="ARBA" id="ARBA00022692"/>
    </source>
</evidence>
<proteinExistence type="predicted"/>
<keyword evidence="2 5" id="KW-0812">Transmembrane</keyword>
<feature type="transmembrane region" description="Helical" evidence="5">
    <location>
        <begin position="46"/>
        <end position="64"/>
    </location>
</feature>
<keyword evidence="7" id="KW-1185">Reference proteome</keyword>
<comment type="caution">
    <text evidence="6">The sequence shown here is derived from an EMBL/GenBank/DDBJ whole genome shotgun (WGS) entry which is preliminary data.</text>
</comment>
<dbReference type="InterPro" id="IPR032808">
    <property type="entry name" value="DoxX"/>
</dbReference>
<reference evidence="6 7" key="1">
    <citation type="submission" date="2023-01" db="EMBL/GenBank/DDBJ databases">
        <title>Psychrosphaera sp. nov., isolated from marine algae.</title>
        <authorList>
            <person name="Bayburt H."/>
            <person name="Choi B.J."/>
            <person name="Kim J.M."/>
            <person name="Choi D.G."/>
            <person name="Jeon C.O."/>
        </authorList>
    </citation>
    <scope>NUCLEOTIDE SEQUENCE [LARGE SCALE GENOMIC DNA]</scope>
    <source>
        <strain evidence="6 7">G1-22</strain>
    </source>
</reference>